<keyword evidence="4 7" id="KW-0328">Glycosyltransferase</keyword>
<dbReference type="HAMAP" id="MF_00484">
    <property type="entry name" value="Glycogen_synth"/>
    <property type="match status" value="1"/>
</dbReference>
<dbReference type="PANTHER" id="PTHR45825:SF11">
    <property type="entry name" value="ALPHA AMYLASE DOMAIN-CONTAINING PROTEIN"/>
    <property type="match status" value="1"/>
</dbReference>
<name>A0A4P9C9Y1_EUBML</name>
<sequence length="477" mass="55125">MDKLKILFAATEAYPFAKSGGLGDVIGSLPKAFPKDQTDIRVILPKYACIPEEYKKDFKLIDIFYVKVGLSDQYVGIQQYEMDGVIYYFLDNEYYFNRPNLYGYYDDGERFVYFCRAVLESIPYIDFYPDVLHCHDWQTALIPFLLKEQYQWHYLNTKTVFTIHNMKYQGLYGFDDLKGVLNLDYFPAAMEFYRKLNLMKGALYTSDLVTTVSPTYAEELKDPYYGEGLDGVMRDISYKTVGILNGIDETVYNPQTDPALFVPYTRSYKKKTENKTALQDYLGLPVNPKVPMISMITRLVEQKGLDLVAAVIHEILQMNIQMVVLGTGDAQYENMLREVAYTYPDKMITIIDFNEDLSRKIYAASDMFLMPSKFEPCGLSQMIAMRYGTVPVVRETGGLKDTVHYFDKETKEGNGFSFATYNAHDMLFTLQRAVGLYYDAPELWKTLMTNASKSNFDWKISAETYLYYYKKVTGKLS</sequence>
<dbReference type="UniPathway" id="UPA00164"/>
<evidence type="ECO:0000256" key="1">
    <source>
        <dbReference type="ARBA" id="ARBA00001478"/>
    </source>
</evidence>
<evidence type="ECO:0000256" key="3">
    <source>
        <dbReference type="ARBA" id="ARBA00010281"/>
    </source>
</evidence>
<evidence type="ECO:0000256" key="2">
    <source>
        <dbReference type="ARBA" id="ARBA00002764"/>
    </source>
</evidence>
<dbReference type="GO" id="GO:0009011">
    <property type="term" value="F:alpha-1,4-glucan glucosyltransferase (ADP-glucose donor) activity"/>
    <property type="evidence" value="ECO:0007669"/>
    <property type="project" value="UniProtKB-UniRule"/>
</dbReference>
<evidence type="ECO:0000256" key="6">
    <source>
        <dbReference type="ARBA" id="ARBA00023056"/>
    </source>
</evidence>
<reference evidence="10 11" key="1">
    <citation type="submission" date="2018-05" db="EMBL/GenBank/DDBJ databases">
        <title>Genome comparison of Eubacterium sp.</title>
        <authorList>
            <person name="Feng Y."/>
            <person name="Sanchez-Andrea I."/>
            <person name="Stams A.J.M."/>
            <person name="De Vos W.M."/>
        </authorList>
    </citation>
    <scope>NUCLEOTIDE SEQUENCE [LARGE SCALE GENOMIC DNA]</scope>
    <source>
        <strain evidence="10 11">YI</strain>
    </source>
</reference>
<keyword evidence="11" id="KW-1185">Reference proteome</keyword>
<keyword evidence="6 7" id="KW-0320">Glycogen biosynthesis</keyword>
<dbReference type="EC" id="2.4.1.21" evidence="7"/>
<dbReference type="Gene3D" id="3.40.50.2000">
    <property type="entry name" value="Glycogen Phosphorylase B"/>
    <property type="match status" value="2"/>
</dbReference>
<keyword evidence="5 7" id="KW-0808">Transferase</keyword>
<dbReference type="InterPro" id="IPR001296">
    <property type="entry name" value="Glyco_trans_1"/>
</dbReference>
<evidence type="ECO:0000313" key="10">
    <source>
        <dbReference type="EMBL" id="QCT71611.1"/>
    </source>
</evidence>
<dbReference type="GO" id="GO:0004373">
    <property type="term" value="F:alpha-1,4-glucan glucosyltransferase (UDP-glucose donor) activity"/>
    <property type="evidence" value="ECO:0007669"/>
    <property type="project" value="InterPro"/>
</dbReference>
<dbReference type="NCBIfam" id="TIGR02095">
    <property type="entry name" value="glgA"/>
    <property type="match status" value="1"/>
</dbReference>
<dbReference type="InterPro" id="IPR011835">
    <property type="entry name" value="GS/SS"/>
</dbReference>
<evidence type="ECO:0000259" key="8">
    <source>
        <dbReference type="Pfam" id="PF00534"/>
    </source>
</evidence>
<comment type="catalytic activity">
    <reaction evidence="1 7">
        <text>[(1-&gt;4)-alpha-D-glucosyl](n) + ADP-alpha-D-glucose = [(1-&gt;4)-alpha-D-glucosyl](n+1) + ADP + H(+)</text>
        <dbReference type="Rhea" id="RHEA:18189"/>
        <dbReference type="Rhea" id="RHEA-COMP:9584"/>
        <dbReference type="Rhea" id="RHEA-COMP:9587"/>
        <dbReference type="ChEBI" id="CHEBI:15378"/>
        <dbReference type="ChEBI" id="CHEBI:15444"/>
        <dbReference type="ChEBI" id="CHEBI:57498"/>
        <dbReference type="ChEBI" id="CHEBI:456216"/>
        <dbReference type="EC" id="2.4.1.21"/>
    </reaction>
</comment>
<dbReference type="PANTHER" id="PTHR45825">
    <property type="entry name" value="GRANULE-BOUND STARCH SYNTHASE 1, CHLOROPLASTIC/AMYLOPLASTIC"/>
    <property type="match status" value="1"/>
</dbReference>
<comment type="pathway">
    <text evidence="7">Glycan biosynthesis; glycogen biosynthesis.</text>
</comment>
<feature type="binding site" evidence="7">
    <location>
        <position position="18"/>
    </location>
    <ligand>
        <name>ADP-alpha-D-glucose</name>
        <dbReference type="ChEBI" id="CHEBI:57498"/>
    </ligand>
</feature>
<evidence type="ECO:0000256" key="5">
    <source>
        <dbReference type="ARBA" id="ARBA00022679"/>
    </source>
</evidence>
<dbReference type="Proteomes" id="UP000218387">
    <property type="component" value="Chromosome"/>
</dbReference>
<gene>
    <name evidence="7" type="primary">glgA</name>
    <name evidence="10" type="ORF">CPZ25_009825</name>
</gene>
<dbReference type="RefSeq" id="WP_096920820.1">
    <property type="nucleotide sequence ID" value="NZ_CABJDW020000012.1"/>
</dbReference>
<evidence type="ECO:0000256" key="4">
    <source>
        <dbReference type="ARBA" id="ARBA00022676"/>
    </source>
</evidence>
<proteinExistence type="inferred from homology"/>
<evidence type="ECO:0000313" key="11">
    <source>
        <dbReference type="Proteomes" id="UP000218387"/>
    </source>
</evidence>
<accession>A0A4P9C9Y1</accession>
<dbReference type="AlphaFoldDB" id="A0A4P9C9Y1"/>
<organism evidence="10 11">
    <name type="scientific">Eubacterium maltosivorans</name>
    <dbReference type="NCBI Taxonomy" id="2041044"/>
    <lineage>
        <taxon>Bacteria</taxon>
        <taxon>Bacillati</taxon>
        <taxon>Bacillota</taxon>
        <taxon>Clostridia</taxon>
        <taxon>Eubacteriales</taxon>
        <taxon>Eubacteriaceae</taxon>
        <taxon>Eubacterium</taxon>
    </lineage>
</organism>
<feature type="domain" description="Starch synthase catalytic" evidence="9">
    <location>
        <begin position="5"/>
        <end position="234"/>
    </location>
</feature>
<protein>
    <recommendedName>
        <fullName evidence="7">Glycogen synthase</fullName>
        <ecNumber evidence="7">2.4.1.21</ecNumber>
    </recommendedName>
    <alternativeName>
        <fullName evidence="7">Starch [bacterial glycogen] synthase</fullName>
    </alternativeName>
</protein>
<dbReference type="Pfam" id="PF00534">
    <property type="entry name" value="Glycos_transf_1"/>
    <property type="match status" value="1"/>
</dbReference>
<dbReference type="EMBL" id="CP029487">
    <property type="protein sequence ID" value="QCT71611.1"/>
    <property type="molecule type" value="Genomic_DNA"/>
</dbReference>
<dbReference type="NCBIfam" id="NF001898">
    <property type="entry name" value="PRK00654.1-1"/>
    <property type="match status" value="1"/>
</dbReference>
<dbReference type="KEGG" id="emt:CPZ25_009825"/>
<dbReference type="InterPro" id="IPR013534">
    <property type="entry name" value="Starch_synth_cat_dom"/>
</dbReference>
<dbReference type="Pfam" id="PF08323">
    <property type="entry name" value="Glyco_transf_5"/>
    <property type="match status" value="1"/>
</dbReference>
<dbReference type="CDD" id="cd03791">
    <property type="entry name" value="GT5_Glycogen_synthase_DULL1-like"/>
    <property type="match status" value="1"/>
</dbReference>
<dbReference type="SUPFAM" id="SSF53756">
    <property type="entry name" value="UDP-Glycosyltransferase/glycogen phosphorylase"/>
    <property type="match status" value="1"/>
</dbReference>
<dbReference type="GO" id="GO:0005978">
    <property type="term" value="P:glycogen biosynthetic process"/>
    <property type="evidence" value="ECO:0007669"/>
    <property type="project" value="UniProtKB-UniRule"/>
</dbReference>
<evidence type="ECO:0000259" key="9">
    <source>
        <dbReference type="Pfam" id="PF08323"/>
    </source>
</evidence>
<comment type="similarity">
    <text evidence="3 7">Belongs to the glycosyltransferase 1 family. Bacterial/plant glycogen synthase subfamily.</text>
</comment>
<evidence type="ECO:0000256" key="7">
    <source>
        <dbReference type="HAMAP-Rule" id="MF_00484"/>
    </source>
</evidence>
<feature type="domain" description="Glycosyl transferase family 1" evidence="8">
    <location>
        <begin position="287"/>
        <end position="426"/>
    </location>
</feature>
<comment type="function">
    <text evidence="2 7">Synthesizes alpha-1,4-glucan chains using ADP-glucose.</text>
</comment>